<dbReference type="AlphaFoldDB" id="A0A399T593"/>
<feature type="transmembrane region" description="Helical" evidence="1">
    <location>
        <begin position="40"/>
        <end position="57"/>
    </location>
</feature>
<gene>
    <name evidence="2" type="ORF">D1614_04205</name>
</gene>
<reference evidence="2 3" key="1">
    <citation type="submission" date="2018-08" db="EMBL/GenBank/DDBJ databases">
        <title>Pallidiluteibacterium maritimus gen. nov., sp. nov., isolated from coastal sediment.</title>
        <authorList>
            <person name="Zhou L.Y."/>
        </authorList>
    </citation>
    <scope>NUCLEOTIDE SEQUENCE [LARGE SCALE GENOMIC DNA]</scope>
    <source>
        <strain evidence="2 3">XSD2</strain>
    </source>
</reference>
<keyword evidence="3" id="KW-1185">Reference proteome</keyword>
<organism evidence="2 3">
    <name type="scientific">Maribellus luteus</name>
    <dbReference type="NCBI Taxonomy" id="2305463"/>
    <lineage>
        <taxon>Bacteria</taxon>
        <taxon>Pseudomonadati</taxon>
        <taxon>Bacteroidota</taxon>
        <taxon>Bacteroidia</taxon>
        <taxon>Marinilabiliales</taxon>
        <taxon>Prolixibacteraceae</taxon>
        <taxon>Maribellus</taxon>
    </lineage>
</organism>
<evidence type="ECO:0000313" key="3">
    <source>
        <dbReference type="Proteomes" id="UP000265926"/>
    </source>
</evidence>
<protein>
    <submittedName>
        <fullName evidence="2">Uncharacterized protein</fullName>
    </submittedName>
</protein>
<feature type="transmembrane region" description="Helical" evidence="1">
    <location>
        <begin position="64"/>
        <end position="85"/>
    </location>
</feature>
<accession>A0A399T593</accession>
<sequence>MKKSIKTFLIVIAVILGFVFLPPFIAWLNGEVFKVSLTEVRYGVFLGLMTPLLIWLSSKMKSTFLFVVVALVIISLGGFLLNLMFPN</sequence>
<feature type="transmembrane region" description="Helical" evidence="1">
    <location>
        <begin position="7"/>
        <end position="28"/>
    </location>
</feature>
<proteinExistence type="predicted"/>
<dbReference type="EMBL" id="QWGR01000002">
    <property type="protein sequence ID" value="RIJ49952.1"/>
    <property type="molecule type" value="Genomic_DNA"/>
</dbReference>
<name>A0A399T593_9BACT</name>
<dbReference type="Proteomes" id="UP000265926">
    <property type="component" value="Unassembled WGS sequence"/>
</dbReference>
<keyword evidence="1" id="KW-0812">Transmembrane</keyword>
<comment type="caution">
    <text evidence="2">The sequence shown here is derived from an EMBL/GenBank/DDBJ whole genome shotgun (WGS) entry which is preliminary data.</text>
</comment>
<dbReference type="RefSeq" id="WP_119436640.1">
    <property type="nucleotide sequence ID" value="NZ_QWGR01000002.1"/>
</dbReference>
<keyword evidence="1" id="KW-1133">Transmembrane helix</keyword>
<keyword evidence="1" id="KW-0472">Membrane</keyword>
<evidence type="ECO:0000313" key="2">
    <source>
        <dbReference type="EMBL" id="RIJ49952.1"/>
    </source>
</evidence>
<evidence type="ECO:0000256" key="1">
    <source>
        <dbReference type="SAM" id="Phobius"/>
    </source>
</evidence>